<accession>A0ACC1D8N1</accession>
<sequence>MSSNSNLALIERLIGRDNFASWRFAVKTYLQHEELWDCVEGKSDSVDTKRDTKARSKIILLVDPVNYIHVQGATTAKEVWQNLCKAFDDSGLTRRVGLLKDLITTTLDTCQNVEEYVNKIISTAHKLRNIGFKVDEEWLGTLLLAGLPDQYKPMIMALESSGVAITADLIKTKLLQEIKNPETSVFYVNKSKFKRNTNKKFSGKGPRCFSCNKYGHLGKDCRNTKKQNDSSYVAVFSASFNNDSSWYIDSGASLHMTMNKDWIYDEKMPPIDNIKVANNKVLKVASCGKVNLNIIQPKGITSTIQVNDVLYIPELSTNLLSVSQMIKNQCKVEFDNKGCNIYNKNSEKVATAKLINNMYRLNLCTGQAYISEHKNSDFYLWHQRMGHLNFSDLKKLESHVQGVKISLCNNDMICVSCLEGKQTRQPFNNEGSRAHSLLETIHSDLCGPMETKSLGGARYFLTFIDDYSRKVFVYILNSKSECLNKFKEFKSLVENQLNCKIKTLRTDNGTEYTNKNFKDFLKLSGIKHQTSTPYTPQQNGLAERMNRTLVEKARCMLINANLQKNMWAEATMTAAYITNRTPTRALDYATPEEKWSGKKPDISHMRVFGSEVMMHIPKEKLRKWDSKSRKMIFLGYCENTKGYRLFDPISKFITKSRDVVFLESSVKKNIVPMSLENTENYNNISDEDSDDSSVQTIIEQTETTVSDESEYLPEEPIEHSQISKMSLRPREKVRKHDVNTFLCNSANDYIYNTPQTYKEAITSLDSDSWIQSINEELQAHEQNGTWELVEKPSDIKVIGCKWVFKIKEEPSGLRYKSRLCAKGFAQRNGIDYTETFSPTVRYDSIRILLSVAAQHNFQMMQFDIKTAFLHGDLQEYIYMTPPEGLEVQQNKNGAALTWSSQRQSTVALSTTEAEFMAACCATKEALWIKQLMTDIGEYQQDYICLNIDNQSTICLIKNSEYHKRCKHIDIKFNFIREKYSLNLIDIQYVNTENQLADIFTKPLVKLKFCNFRTTLGMNVKP</sequence>
<proteinExistence type="predicted"/>
<dbReference type="Proteomes" id="UP000824533">
    <property type="component" value="Linkage Group LG06"/>
</dbReference>
<organism evidence="1 2">
    <name type="scientific">Dendrolimus kikuchii</name>
    <dbReference type="NCBI Taxonomy" id="765133"/>
    <lineage>
        <taxon>Eukaryota</taxon>
        <taxon>Metazoa</taxon>
        <taxon>Ecdysozoa</taxon>
        <taxon>Arthropoda</taxon>
        <taxon>Hexapoda</taxon>
        <taxon>Insecta</taxon>
        <taxon>Pterygota</taxon>
        <taxon>Neoptera</taxon>
        <taxon>Endopterygota</taxon>
        <taxon>Lepidoptera</taxon>
        <taxon>Glossata</taxon>
        <taxon>Ditrysia</taxon>
        <taxon>Bombycoidea</taxon>
        <taxon>Lasiocampidae</taxon>
        <taxon>Dendrolimus</taxon>
    </lineage>
</organism>
<evidence type="ECO:0000313" key="2">
    <source>
        <dbReference type="Proteomes" id="UP000824533"/>
    </source>
</evidence>
<gene>
    <name evidence="1" type="ORF">K1T71_003614</name>
</gene>
<name>A0ACC1D8N1_9NEOP</name>
<comment type="caution">
    <text evidence="1">The sequence shown here is derived from an EMBL/GenBank/DDBJ whole genome shotgun (WGS) entry which is preliminary data.</text>
</comment>
<keyword evidence="2" id="KW-1185">Reference proteome</keyword>
<dbReference type="EMBL" id="CM034392">
    <property type="protein sequence ID" value="KAJ0180210.1"/>
    <property type="molecule type" value="Genomic_DNA"/>
</dbReference>
<evidence type="ECO:0000313" key="1">
    <source>
        <dbReference type="EMBL" id="KAJ0180210.1"/>
    </source>
</evidence>
<protein>
    <submittedName>
        <fullName evidence="1">Uncharacterized protein</fullName>
    </submittedName>
</protein>
<reference evidence="1 2" key="1">
    <citation type="journal article" date="2021" name="Front. Genet.">
        <title>Chromosome-Level Genome Assembly Reveals Significant Gene Expansion in the Toll and IMD Signaling Pathways of Dendrolimus kikuchii.</title>
        <authorList>
            <person name="Zhou J."/>
            <person name="Wu P."/>
            <person name="Xiong Z."/>
            <person name="Liu N."/>
            <person name="Zhao N."/>
            <person name="Ji M."/>
            <person name="Qiu Y."/>
            <person name="Yang B."/>
        </authorList>
    </citation>
    <scope>NUCLEOTIDE SEQUENCE [LARGE SCALE GENOMIC DNA]</scope>
    <source>
        <strain evidence="1">Ann1</strain>
    </source>
</reference>